<gene>
    <name evidence="1" type="ORF">CBR_g38112</name>
</gene>
<dbReference type="OrthoDB" id="45930at2759"/>
<dbReference type="GO" id="GO:0045046">
    <property type="term" value="P:protein import into peroxisome membrane"/>
    <property type="evidence" value="ECO:0007669"/>
    <property type="project" value="TreeGrafter"/>
</dbReference>
<dbReference type="PANTHER" id="PTHR28080:SF1">
    <property type="entry name" value="PEROXISOMAL BIOGENESIS FACTOR 3"/>
    <property type="match status" value="1"/>
</dbReference>
<dbReference type="InterPro" id="IPR006966">
    <property type="entry name" value="Peroxin-3"/>
</dbReference>
<dbReference type="Gramene" id="GBG84138">
    <property type="protein sequence ID" value="GBG84138"/>
    <property type="gene ID" value="CBR_g38112"/>
</dbReference>
<sequence>MESNVAVSDTRRRDTVKGDVGTDPVLALAGTHQLVTMSAAVASKPVTCYRDIKKWVKNHKKAIIMVSTAGVCTYYLVHRYYTALRIEREKYEAHMAEQRRIAEENAEAQLQDHFESIQRIADSTTLPSLLLHLKDSLKERVDLQSLTEKLMVGKVAPDALSSSDRKLIWEDIKILSFTRALCALYSLSLLGLFLRTQINILGRHVYFNTAGFSGHFQKGPFQPLSMSAQHRFIGFADFLSHRGLESLVSNVQAAVEEIVPNKNLKKPYTHQELRDLLMEIRRHFEESQEDWVQYLLPEDWRLPKDITLSPSSNGELTDDDLMLNQLLSETCMVLHSQEFRNVLQPVLDTLLEGMLEEMLDAFGDNQDVGVPLAKLLPPLAYTGMALLEHPEENVYVNMLGILQPVQAFCAMVYSSSAIS</sequence>
<accession>A0A388LP83</accession>
<dbReference type="STRING" id="69332.A0A388LP83"/>
<proteinExistence type="predicted"/>
<dbReference type="OMA" id="FTRTVCA"/>
<dbReference type="AlphaFoldDB" id="A0A388LP83"/>
<evidence type="ECO:0000313" key="1">
    <source>
        <dbReference type="EMBL" id="GBG84138.1"/>
    </source>
</evidence>
<dbReference type="Pfam" id="PF04882">
    <property type="entry name" value="Peroxin-3"/>
    <property type="match status" value="2"/>
</dbReference>
<reference evidence="1 2" key="1">
    <citation type="journal article" date="2018" name="Cell">
        <title>The Chara Genome: Secondary Complexity and Implications for Plant Terrestrialization.</title>
        <authorList>
            <person name="Nishiyama T."/>
            <person name="Sakayama H."/>
            <person name="Vries J.D."/>
            <person name="Buschmann H."/>
            <person name="Saint-Marcoux D."/>
            <person name="Ullrich K.K."/>
            <person name="Haas F.B."/>
            <person name="Vanderstraeten L."/>
            <person name="Becker D."/>
            <person name="Lang D."/>
            <person name="Vosolsobe S."/>
            <person name="Rombauts S."/>
            <person name="Wilhelmsson P.K.I."/>
            <person name="Janitza P."/>
            <person name="Kern R."/>
            <person name="Heyl A."/>
            <person name="Rumpler F."/>
            <person name="Villalobos L.I.A.C."/>
            <person name="Clay J.M."/>
            <person name="Skokan R."/>
            <person name="Toyoda A."/>
            <person name="Suzuki Y."/>
            <person name="Kagoshima H."/>
            <person name="Schijlen E."/>
            <person name="Tajeshwar N."/>
            <person name="Catarino B."/>
            <person name="Hetherington A.J."/>
            <person name="Saltykova A."/>
            <person name="Bonnot C."/>
            <person name="Breuninger H."/>
            <person name="Symeonidi A."/>
            <person name="Radhakrishnan G.V."/>
            <person name="Van Nieuwerburgh F."/>
            <person name="Deforce D."/>
            <person name="Chang C."/>
            <person name="Karol K.G."/>
            <person name="Hedrich R."/>
            <person name="Ulvskov P."/>
            <person name="Glockner G."/>
            <person name="Delwiche C.F."/>
            <person name="Petrasek J."/>
            <person name="Van de Peer Y."/>
            <person name="Friml J."/>
            <person name="Beilby M."/>
            <person name="Dolan L."/>
            <person name="Kohara Y."/>
            <person name="Sugano S."/>
            <person name="Fujiyama A."/>
            <person name="Delaux P.-M."/>
            <person name="Quint M."/>
            <person name="TheiBen G."/>
            <person name="Hagemann M."/>
            <person name="Harholt J."/>
            <person name="Dunand C."/>
            <person name="Zachgo S."/>
            <person name="Langdale J."/>
            <person name="Maumus F."/>
            <person name="Straeten D.V.D."/>
            <person name="Gould S.B."/>
            <person name="Rensing S.A."/>
        </authorList>
    </citation>
    <scope>NUCLEOTIDE SEQUENCE [LARGE SCALE GENOMIC DNA]</scope>
    <source>
        <strain evidence="1 2">S276</strain>
    </source>
</reference>
<dbReference type="GO" id="GO:0005778">
    <property type="term" value="C:peroxisomal membrane"/>
    <property type="evidence" value="ECO:0007669"/>
    <property type="project" value="InterPro"/>
</dbReference>
<name>A0A388LP83_CHABU</name>
<protein>
    <recommendedName>
        <fullName evidence="3">Peroxin-3</fullName>
    </recommendedName>
</protein>
<dbReference type="Proteomes" id="UP000265515">
    <property type="component" value="Unassembled WGS sequence"/>
</dbReference>
<dbReference type="PANTHER" id="PTHR28080">
    <property type="entry name" value="PEROXISOMAL BIOGENESIS FACTOR 3"/>
    <property type="match status" value="1"/>
</dbReference>
<comment type="caution">
    <text evidence="1">The sequence shown here is derived from an EMBL/GenBank/DDBJ whole genome shotgun (WGS) entry which is preliminary data.</text>
</comment>
<dbReference type="GO" id="GO:0030674">
    <property type="term" value="F:protein-macromolecule adaptor activity"/>
    <property type="evidence" value="ECO:0007669"/>
    <property type="project" value="TreeGrafter"/>
</dbReference>
<evidence type="ECO:0008006" key="3">
    <source>
        <dbReference type="Google" id="ProtNLM"/>
    </source>
</evidence>
<organism evidence="1 2">
    <name type="scientific">Chara braunii</name>
    <name type="common">Braun's stonewort</name>
    <dbReference type="NCBI Taxonomy" id="69332"/>
    <lineage>
        <taxon>Eukaryota</taxon>
        <taxon>Viridiplantae</taxon>
        <taxon>Streptophyta</taxon>
        <taxon>Charophyceae</taxon>
        <taxon>Charales</taxon>
        <taxon>Characeae</taxon>
        <taxon>Chara</taxon>
    </lineage>
</organism>
<evidence type="ECO:0000313" key="2">
    <source>
        <dbReference type="Proteomes" id="UP000265515"/>
    </source>
</evidence>
<dbReference type="EMBL" id="BFEA01000465">
    <property type="protein sequence ID" value="GBG84138.1"/>
    <property type="molecule type" value="Genomic_DNA"/>
</dbReference>
<keyword evidence="2" id="KW-1185">Reference proteome</keyword>